<keyword evidence="2" id="KW-0472">Membrane</keyword>
<protein>
    <recommendedName>
        <fullName evidence="5">Kelch repeat-containing protein</fullName>
    </recommendedName>
</protein>
<comment type="caution">
    <text evidence="3">The sequence shown here is derived from an EMBL/GenBank/DDBJ whole genome shotgun (WGS) entry which is preliminary data.</text>
</comment>
<dbReference type="Proteomes" id="UP001334248">
    <property type="component" value="Unassembled WGS sequence"/>
</dbReference>
<reference evidence="3 4" key="1">
    <citation type="journal article" date="2023" name="Res Sq">
        <title>Genomic and morphological characterization of Knufia obscura isolated from the Mars 2020 spacecraft assembly facility.</title>
        <authorList>
            <person name="Chander A.M."/>
            <person name="Teixeira M.M."/>
            <person name="Singh N.K."/>
            <person name="Williams M.P."/>
            <person name="Parker C.W."/>
            <person name="Leo P."/>
            <person name="Stajich J.E."/>
            <person name="Torok T."/>
            <person name="Tighe S."/>
            <person name="Mason C.E."/>
            <person name="Venkateswaran K."/>
        </authorList>
    </citation>
    <scope>NUCLEOTIDE SEQUENCE [LARGE SCALE GENOMIC DNA]</scope>
    <source>
        <strain evidence="3 4">CCFEE 5817</strain>
    </source>
</reference>
<dbReference type="PANTHER" id="PTHR23244">
    <property type="entry name" value="KELCH REPEAT DOMAIN"/>
    <property type="match status" value="1"/>
</dbReference>
<sequence>MDFETGIPAARRRSSAFTEIGLEGHDPILDEKIKVDRPRLAVRFRSNVSVVEPNAIESNPPTPVPTSPIVSQKSFLSRVPFAQLALLISLIGLAFPVFHGGSSQSRLMSPLAQAVPVTLRVQTPETLPAKRQTATTDVCKRWSGQSAVVNGTVYYYGGRATTSPDQTTDQWNNDFLSLDLTKSWQIGSPSLTGLPTPSGPPAVSLGQLWSSTDDLYLYGGQFSDAPATSPVPFSLWSYDIAGSKWNEHQNPTFEDGTPVQRASEGAGISVPSLGRGFYFGGHLDGYTTVGWSQSIERVYLPSMLEFTMPGFTNSEIQSASPAGADGAYRNITVGSSGFPERADGVLVYIPGYSENGIIVDLAGGTDQTFTQLNVIDVFDIASSTWYKQATEGAYPDVRVNPCAVAASSADGTSTQIHFYGGQNLIPAGSQTQYDDMWILTVPSFTWIKVDTEGQSSPPARAGHTCHIWNGQMVVIGGYVGQELSCDSPGIYVFNTSSLEWQSEYTALDAGDDALNRQKAQNDDPNALQGSFGYQVPPAVQSVVGGDAVGGATVTAPAQTPTGGPLATGAPATYTVTGSDGSVVTETATPGNGDSSGGSGGNSGPNIGAIVAGVVAGILFLVVLYLAFCAYIYRKQLKLYKNHAAMLQHDALNNDTNTFTPGFVVSRPGNPNSNSNEKSGSSHGTAGRTSTSDNRSQRSGFAGSSAANSSNQTGIMQHYPYDSVMALKQAAGRTNSNGSTEDLLKGQEPSFIGVLLSPRKSLRVVNN</sequence>
<dbReference type="EMBL" id="JAVHJV010000005">
    <property type="protein sequence ID" value="KAK5942795.1"/>
    <property type="molecule type" value="Genomic_DNA"/>
</dbReference>
<dbReference type="SUPFAM" id="SSF117281">
    <property type="entry name" value="Kelch motif"/>
    <property type="match status" value="1"/>
</dbReference>
<evidence type="ECO:0000313" key="3">
    <source>
        <dbReference type="EMBL" id="KAK5942795.1"/>
    </source>
</evidence>
<dbReference type="GeneID" id="89998810"/>
<feature type="region of interest" description="Disordered" evidence="1">
    <location>
        <begin position="577"/>
        <end position="599"/>
    </location>
</feature>
<keyword evidence="2" id="KW-1133">Transmembrane helix</keyword>
<dbReference type="Pfam" id="PF24681">
    <property type="entry name" value="Kelch_KLHDC2_KLHL20_DRC7"/>
    <property type="match status" value="1"/>
</dbReference>
<evidence type="ECO:0000256" key="1">
    <source>
        <dbReference type="SAM" id="MobiDB-lite"/>
    </source>
</evidence>
<proteinExistence type="predicted"/>
<feature type="compositionally biased region" description="Low complexity" evidence="1">
    <location>
        <begin position="698"/>
        <end position="710"/>
    </location>
</feature>
<evidence type="ECO:0000256" key="2">
    <source>
        <dbReference type="SAM" id="Phobius"/>
    </source>
</evidence>
<feature type="transmembrane region" description="Helical" evidence="2">
    <location>
        <begin position="608"/>
        <end position="632"/>
    </location>
</feature>
<gene>
    <name evidence="3" type="ORF">PMZ80_005361</name>
</gene>
<feature type="compositionally biased region" description="Polar residues" evidence="1">
    <location>
        <begin position="668"/>
        <end position="697"/>
    </location>
</feature>
<evidence type="ECO:0008006" key="5">
    <source>
        <dbReference type="Google" id="ProtNLM"/>
    </source>
</evidence>
<accession>A0ABR0RQA9</accession>
<keyword evidence="2" id="KW-0812">Transmembrane</keyword>
<feature type="compositionally biased region" description="Polar residues" evidence="1">
    <location>
        <begin position="577"/>
        <end position="589"/>
    </location>
</feature>
<evidence type="ECO:0000313" key="4">
    <source>
        <dbReference type="Proteomes" id="UP001334248"/>
    </source>
</evidence>
<dbReference type="RefSeq" id="XP_064730885.1">
    <property type="nucleotide sequence ID" value="XM_064873781.1"/>
</dbReference>
<keyword evidence="4" id="KW-1185">Reference proteome</keyword>
<dbReference type="Gene3D" id="2.120.10.80">
    <property type="entry name" value="Kelch-type beta propeller"/>
    <property type="match status" value="2"/>
</dbReference>
<organism evidence="3 4">
    <name type="scientific">Knufia obscura</name>
    <dbReference type="NCBI Taxonomy" id="1635080"/>
    <lineage>
        <taxon>Eukaryota</taxon>
        <taxon>Fungi</taxon>
        <taxon>Dikarya</taxon>
        <taxon>Ascomycota</taxon>
        <taxon>Pezizomycotina</taxon>
        <taxon>Eurotiomycetes</taxon>
        <taxon>Chaetothyriomycetidae</taxon>
        <taxon>Chaetothyriales</taxon>
        <taxon>Trichomeriaceae</taxon>
        <taxon>Knufia</taxon>
    </lineage>
</organism>
<dbReference type="InterPro" id="IPR015915">
    <property type="entry name" value="Kelch-typ_b-propeller"/>
</dbReference>
<name>A0ABR0RQA9_9EURO</name>
<feature type="region of interest" description="Disordered" evidence="1">
    <location>
        <begin position="659"/>
        <end position="712"/>
    </location>
</feature>
<dbReference type="PANTHER" id="PTHR23244:SF441">
    <property type="entry name" value="KELCH REPEAT PROTEIN"/>
    <property type="match status" value="1"/>
</dbReference>